<dbReference type="EMBL" id="CM055109">
    <property type="protein sequence ID" value="KAJ7522752.1"/>
    <property type="molecule type" value="Genomic_DNA"/>
</dbReference>
<sequence length="568" mass="62242">MDDDDDDAFVGRRGVAHVPATRTDPRPSQQQEYDYVDVISDEEGSEAAAADGLQRDTNNTNDNAGRCALVAEYLHTLGVWPRADWLASCMDALAASQPGFGAMSVSAQAEKCFLQFLSADLNVVGDAALPANVHSLHATELSGPFVLQVDEIVDISSCMRDRYQERSAGLGKRCLKLSMTDGVQRVFGIEYRAMPDLQVFSPAGLKVVIRNVLIRRGLFMLVPEVLNVLGGLVEPLEEARARMVHQVNKAPRGNRARQGSIILKLAEKATNAAWPSEVSNAATSGAQSFNNEQGSAPVGHSFPGREQHQLPFLSTGRHGPASVHRDAEEGPESSPCDHEKEALQDSGAFRDRFQASLCHADQATPSQGVPKSFERMQASSMSRLSLSARRGFHFKESGRQDLGSIQAPIPFADNVATDCWTIPFTYLALLKERASSTDDGLVRGKIKCVTIGVKEFHFKDRQEFDLVVHIDDGSLLVEARIDHQVVQDLVGYSPMDVNAALSGFDRQKMREVMYKFQLLLTNFEGYMDLEFRSSCVTPVVVALSEALENSNACLLLERVQRSINSTNA</sequence>
<name>A0ACC2B027_DIPCM</name>
<evidence type="ECO:0000313" key="1">
    <source>
        <dbReference type="EMBL" id="KAJ7522752.1"/>
    </source>
</evidence>
<evidence type="ECO:0000313" key="2">
    <source>
        <dbReference type="Proteomes" id="UP001162992"/>
    </source>
</evidence>
<comment type="caution">
    <text evidence="1">The sequence shown here is derived from an EMBL/GenBank/DDBJ whole genome shotgun (WGS) entry which is preliminary data.</text>
</comment>
<gene>
    <name evidence="1" type="ORF">O6H91_18G025400</name>
</gene>
<accession>A0ACC2B027</accession>
<organism evidence="1 2">
    <name type="scientific">Diphasiastrum complanatum</name>
    <name type="common">Issler's clubmoss</name>
    <name type="synonym">Lycopodium complanatum</name>
    <dbReference type="NCBI Taxonomy" id="34168"/>
    <lineage>
        <taxon>Eukaryota</taxon>
        <taxon>Viridiplantae</taxon>
        <taxon>Streptophyta</taxon>
        <taxon>Embryophyta</taxon>
        <taxon>Tracheophyta</taxon>
        <taxon>Lycopodiopsida</taxon>
        <taxon>Lycopodiales</taxon>
        <taxon>Lycopodiaceae</taxon>
        <taxon>Lycopodioideae</taxon>
        <taxon>Diphasiastrum</taxon>
    </lineage>
</organism>
<reference evidence="2" key="1">
    <citation type="journal article" date="2024" name="Proc. Natl. Acad. Sci. U.S.A.">
        <title>Extraordinary preservation of gene collinearity over three hundred million years revealed in homosporous lycophytes.</title>
        <authorList>
            <person name="Li C."/>
            <person name="Wickell D."/>
            <person name="Kuo L.Y."/>
            <person name="Chen X."/>
            <person name="Nie B."/>
            <person name="Liao X."/>
            <person name="Peng D."/>
            <person name="Ji J."/>
            <person name="Jenkins J."/>
            <person name="Williams M."/>
            <person name="Shu S."/>
            <person name="Plott C."/>
            <person name="Barry K."/>
            <person name="Rajasekar S."/>
            <person name="Grimwood J."/>
            <person name="Han X."/>
            <person name="Sun S."/>
            <person name="Hou Z."/>
            <person name="He W."/>
            <person name="Dai G."/>
            <person name="Sun C."/>
            <person name="Schmutz J."/>
            <person name="Leebens-Mack J.H."/>
            <person name="Li F.W."/>
            <person name="Wang L."/>
        </authorList>
    </citation>
    <scope>NUCLEOTIDE SEQUENCE [LARGE SCALE GENOMIC DNA]</scope>
    <source>
        <strain evidence="2">cv. PW_Plant_1</strain>
    </source>
</reference>
<keyword evidence="2" id="KW-1185">Reference proteome</keyword>
<dbReference type="Proteomes" id="UP001162992">
    <property type="component" value="Chromosome 18"/>
</dbReference>
<protein>
    <submittedName>
        <fullName evidence="1">Uncharacterized protein</fullName>
    </submittedName>
</protein>
<proteinExistence type="predicted"/>